<dbReference type="EMBL" id="CP036271">
    <property type="protein sequence ID" value="QDT52150.1"/>
    <property type="molecule type" value="Genomic_DNA"/>
</dbReference>
<keyword evidence="2" id="KW-1185">Reference proteome</keyword>
<sequence length="100" mass="11414">MSMIRPNGQKVVLPRSGTEQQWDLIFIHYAKTDLQKWRYLAMLALKESAGWPLDGIGNVFDHPKGHISRCLAQVKRELRARFSAQERCGVAESEDEFLAA</sequence>
<evidence type="ECO:0000313" key="2">
    <source>
        <dbReference type="Proteomes" id="UP000315700"/>
    </source>
</evidence>
<dbReference type="Proteomes" id="UP000315700">
    <property type="component" value="Chromosome"/>
</dbReference>
<name>A0A517S7P6_9PLAN</name>
<dbReference type="OrthoDB" id="280374at2"/>
<organism evidence="1 2">
    <name type="scientific">Caulifigura coniformis</name>
    <dbReference type="NCBI Taxonomy" id="2527983"/>
    <lineage>
        <taxon>Bacteria</taxon>
        <taxon>Pseudomonadati</taxon>
        <taxon>Planctomycetota</taxon>
        <taxon>Planctomycetia</taxon>
        <taxon>Planctomycetales</taxon>
        <taxon>Planctomycetaceae</taxon>
        <taxon>Caulifigura</taxon>
    </lineage>
</organism>
<proteinExistence type="predicted"/>
<evidence type="ECO:0000313" key="1">
    <source>
        <dbReference type="EMBL" id="QDT52150.1"/>
    </source>
</evidence>
<gene>
    <name evidence="1" type="ORF">Pan44_01590</name>
</gene>
<dbReference type="AlphaFoldDB" id="A0A517S7P6"/>
<dbReference type="RefSeq" id="WP_145026289.1">
    <property type="nucleotide sequence ID" value="NZ_CP036271.1"/>
</dbReference>
<accession>A0A517S7P6</accession>
<protein>
    <submittedName>
        <fullName evidence="1">Uncharacterized protein</fullName>
    </submittedName>
</protein>
<reference evidence="1 2" key="1">
    <citation type="submission" date="2019-02" db="EMBL/GenBank/DDBJ databases">
        <title>Deep-cultivation of Planctomycetes and their phenomic and genomic characterization uncovers novel biology.</title>
        <authorList>
            <person name="Wiegand S."/>
            <person name="Jogler M."/>
            <person name="Boedeker C."/>
            <person name="Pinto D."/>
            <person name="Vollmers J."/>
            <person name="Rivas-Marin E."/>
            <person name="Kohn T."/>
            <person name="Peeters S.H."/>
            <person name="Heuer A."/>
            <person name="Rast P."/>
            <person name="Oberbeckmann S."/>
            <person name="Bunk B."/>
            <person name="Jeske O."/>
            <person name="Meyerdierks A."/>
            <person name="Storesund J.E."/>
            <person name="Kallscheuer N."/>
            <person name="Luecker S."/>
            <person name="Lage O.M."/>
            <person name="Pohl T."/>
            <person name="Merkel B.J."/>
            <person name="Hornburger P."/>
            <person name="Mueller R.-W."/>
            <person name="Bruemmer F."/>
            <person name="Labrenz M."/>
            <person name="Spormann A.M."/>
            <person name="Op den Camp H."/>
            <person name="Overmann J."/>
            <person name="Amann R."/>
            <person name="Jetten M.S.M."/>
            <person name="Mascher T."/>
            <person name="Medema M.H."/>
            <person name="Devos D.P."/>
            <person name="Kaster A.-K."/>
            <person name="Ovreas L."/>
            <person name="Rohde M."/>
            <person name="Galperin M.Y."/>
            <person name="Jogler C."/>
        </authorList>
    </citation>
    <scope>NUCLEOTIDE SEQUENCE [LARGE SCALE GENOMIC DNA]</scope>
    <source>
        <strain evidence="1 2">Pan44</strain>
    </source>
</reference>
<dbReference type="InParanoid" id="A0A517S7P6"/>
<dbReference type="KEGG" id="ccos:Pan44_01590"/>